<reference evidence="1 2" key="1">
    <citation type="submission" date="2019-04" db="EMBL/GenBank/DDBJ databases">
        <title>Genome of a novel bacterium Candidatus Jettenia ecosi reconstructed from metagenome of an anammox bioreactor.</title>
        <authorList>
            <person name="Mardanov A.V."/>
            <person name="Beletsky A.V."/>
            <person name="Ravin N.V."/>
            <person name="Botchkova E.A."/>
            <person name="Litti Y.V."/>
            <person name="Nozhevnikova A.N."/>
        </authorList>
    </citation>
    <scope>NUCLEOTIDE SEQUENCE [LARGE SCALE GENOMIC DNA]</scope>
    <source>
        <strain evidence="1">J2</strain>
    </source>
</reference>
<gene>
    <name evidence="1" type="ORF">JETT_1182</name>
</gene>
<dbReference type="Proteomes" id="UP000319783">
    <property type="component" value="Unassembled WGS sequence"/>
</dbReference>
<protein>
    <submittedName>
        <fullName evidence="1">Uncharacterized protein</fullName>
    </submittedName>
</protein>
<accession>A0A533QIK7</accession>
<organism evidence="1 2">
    <name type="scientific">Candidatus Jettenia ecosi</name>
    <dbReference type="NCBI Taxonomy" id="2494326"/>
    <lineage>
        <taxon>Bacteria</taxon>
        <taxon>Pseudomonadati</taxon>
        <taxon>Planctomycetota</taxon>
        <taxon>Candidatus Brocadiia</taxon>
        <taxon>Candidatus Brocadiales</taxon>
        <taxon>Candidatus Brocadiaceae</taxon>
        <taxon>Candidatus Jettenia</taxon>
    </lineage>
</organism>
<sequence>MHIGANLVFALIMGKRTGFGFTQRVGEHKILPYYDPTVF</sequence>
<comment type="caution">
    <text evidence="1">The sequence shown here is derived from an EMBL/GenBank/DDBJ whole genome shotgun (WGS) entry which is preliminary data.</text>
</comment>
<dbReference type="AlphaFoldDB" id="A0A533QIK7"/>
<dbReference type="EMBL" id="SULG01000018">
    <property type="protein sequence ID" value="TLD42531.1"/>
    <property type="molecule type" value="Genomic_DNA"/>
</dbReference>
<name>A0A533QIK7_9BACT</name>
<evidence type="ECO:0000313" key="1">
    <source>
        <dbReference type="EMBL" id="TLD42531.1"/>
    </source>
</evidence>
<proteinExistence type="predicted"/>
<evidence type="ECO:0000313" key="2">
    <source>
        <dbReference type="Proteomes" id="UP000319783"/>
    </source>
</evidence>